<proteinExistence type="predicted"/>
<dbReference type="AlphaFoldDB" id="A0A841FSL1"/>
<feature type="transmembrane region" description="Helical" evidence="7">
    <location>
        <begin position="91"/>
        <end position="110"/>
    </location>
</feature>
<dbReference type="RefSeq" id="WP_184792022.1">
    <property type="nucleotide sequence ID" value="NZ_BONT01000074.1"/>
</dbReference>
<keyword evidence="2" id="KW-0813">Transport</keyword>
<feature type="transmembrane region" description="Helical" evidence="7">
    <location>
        <begin position="68"/>
        <end position="85"/>
    </location>
</feature>
<feature type="transmembrane region" description="Helical" evidence="7">
    <location>
        <begin position="158"/>
        <end position="180"/>
    </location>
</feature>
<keyword evidence="3" id="KW-1003">Cell membrane</keyword>
<feature type="transmembrane region" description="Helical" evidence="7">
    <location>
        <begin position="363"/>
        <end position="382"/>
    </location>
</feature>
<dbReference type="Pfam" id="PF07690">
    <property type="entry name" value="MFS_1"/>
    <property type="match status" value="1"/>
</dbReference>
<keyword evidence="4 7" id="KW-0812">Transmembrane</keyword>
<evidence type="ECO:0000256" key="5">
    <source>
        <dbReference type="ARBA" id="ARBA00022989"/>
    </source>
</evidence>
<accession>A0A841FSL1</accession>
<comment type="caution">
    <text evidence="8">The sequence shown here is derived from an EMBL/GenBank/DDBJ whole genome shotgun (WGS) entry which is preliminary data.</text>
</comment>
<evidence type="ECO:0000256" key="6">
    <source>
        <dbReference type="ARBA" id="ARBA00023136"/>
    </source>
</evidence>
<evidence type="ECO:0000313" key="9">
    <source>
        <dbReference type="Proteomes" id="UP000548476"/>
    </source>
</evidence>
<reference evidence="8 9" key="1">
    <citation type="submission" date="2020-08" db="EMBL/GenBank/DDBJ databases">
        <title>Genomic Encyclopedia of Type Strains, Phase IV (KMG-IV): sequencing the most valuable type-strain genomes for metagenomic binning, comparative biology and taxonomic classification.</title>
        <authorList>
            <person name="Goeker M."/>
        </authorList>
    </citation>
    <scope>NUCLEOTIDE SEQUENCE [LARGE SCALE GENOMIC DNA]</scope>
    <source>
        <strain evidence="8 9">YIM 65646</strain>
    </source>
</reference>
<protein>
    <submittedName>
        <fullName evidence="8">MFS family permease</fullName>
    </submittedName>
</protein>
<evidence type="ECO:0000256" key="3">
    <source>
        <dbReference type="ARBA" id="ARBA00022475"/>
    </source>
</evidence>
<dbReference type="EMBL" id="JACHGT010000019">
    <property type="protein sequence ID" value="MBB6039026.1"/>
    <property type="molecule type" value="Genomic_DNA"/>
</dbReference>
<dbReference type="SUPFAM" id="SSF103473">
    <property type="entry name" value="MFS general substrate transporter"/>
    <property type="match status" value="1"/>
</dbReference>
<feature type="transmembrane region" description="Helical" evidence="7">
    <location>
        <begin position="131"/>
        <end position="152"/>
    </location>
</feature>
<organism evidence="8 9">
    <name type="scientific">Phytomonospora endophytica</name>
    <dbReference type="NCBI Taxonomy" id="714109"/>
    <lineage>
        <taxon>Bacteria</taxon>
        <taxon>Bacillati</taxon>
        <taxon>Actinomycetota</taxon>
        <taxon>Actinomycetes</taxon>
        <taxon>Micromonosporales</taxon>
        <taxon>Micromonosporaceae</taxon>
        <taxon>Phytomonospora</taxon>
    </lineage>
</organism>
<dbReference type="InterPro" id="IPR050171">
    <property type="entry name" value="MFS_Transporters"/>
</dbReference>
<keyword evidence="5 7" id="KW-1133">Transmembrane helix</keyword>
<dbReference type="Gene3D" id="1.20.1250.20">
    <property type="entry name" value="MFS general substrate transporter like domains"/>
    <property type="match status" value="1"/>
</dbReference>
<comment type="subcellular location">
    <subcellularLocation>
        <location evidence="1">Cell membrane</location>
        <topology evidence="1">Multi-pass membrane protein</topology>
    </subcellularLocation>
</comment>
<gene>
    <name evidence="8" type="ORF">HNR73_006915</name>
</gene>
<feature type="transmembrane region" description="Helical" evidence="7">
    <location>
        <begin position="201"/>
        <end position="226"/>
    </location>
</feature>
<dbReference type="InterPro" id="IPR011701">
    <property type="entry name" value="MFS"/>
</dbReference>
<feature type="transmembrane region" description="Helical" evidence="7">
    <location>
        <begin position="40"/>
        <end position="61"/>
    </location>
</feature>
<feature type="transmembrane region" description="Helical" evidence="7">
    <location>
        <begin position="268"/>
        <end position="286"/>
    </location>
</feature>
<dbReference type="Proteomes" id="UP000548476">
    <property type="component" value="Unassembled WGS sequence"/>
</dbReference>
<sequence>MNTRRLALAQLANSIGDGAYYVTSALFFTTIVGLSPVRVGLALTVAWGIGALAGVPIGALADRRGPRGVAVLLAVGTAVAVSAFLTVRSFWPFLAVLVVYATCQSGLSAARQALLAGLVEAGERTKVRARIQATSNAGIAVGAGIGGVALSVGTESAYLAAFGMDAVAFVLAAVLLARVGAVAGTPATGARRLEVLRDRPYAALAGLNAVMLLTMPLLSVILPLWIAQRTDAPKWMVAALFVLNTGGVVLFQVRVAKGVRTLTDAGRCVRWAGIVLAASCGILALSGMWRGAWAAGLVLLAGAASQVLGEMLLAAGSWEISFGLAPEGSQGQYQGFFGTGVPVARMAGPGLLAVAVLEWGAPGWALLGAMFLAAGLATGPVARWASRKRAGEVVAAA</sequence>
<evidence type="ECO:0000256" key="7">
    <source>
        <dbReference type="SAM" id="Phobius"/>
    </source>
</evidence>
<dbReference type="GO" id="GO:0022857">
    <property type="term" value="F:transmembrane transporter activity"/>
    <property type="evidence" value="ECO:0007669"/>
    <property type="project" value="InterPro"/>
</dbReference>
<keyword evidence="6 7" id="KW-0472">Membrane</keyword>
<feature type="transmembrane region" description="Helical" evidence="7">
    <location>
        <begin position="232"/>
        <end position="256"/>
    </location>
</feature>
<dbReference type="GO" id="GO:0005886">
    <property type="term" value="C:plasma membrane"/>
    <property type="evidence" value="ECO:0007669"/>
    <property type="project" value="UniProtKB-SubCell"/>
</dbReference>
<evidence type="ECO:0000313" key="8">
    <source>
        <dbReference type="EMBL" id="MBB6039026.1"/>
    </source>
</evidence>
<dbReference type="InterPro" id="IPR036259">
    <property type="entry name" value="MFS_trans_sf"/>
</dbReference>
<evidence type="ECO:0000256" key="1">
    <source>
        <dbReference type="ARBA" id="ARBA00004651"/>
    </source>
</evidence>
<feature type="transmembrane region" description="Helical" evidence="7">
    <location>
        <begin position="12"/>
        <end position="34"/>
    </location>
</feature>
<name>A0A841FSL1_9ACTN</name>
<evidence type="ECO:0000256" key="4">
    <source>
        <dbReference type="ARBA" id="ARBA00022692"/>
    </source>
</evidence>
<dbReference type="PANTHER" id="PTHR23517:SF2">
    <property type="entry name" value="MULTIDRUG RESISTANCE PROTEIN MDTH"/>
    <property type="match status" value="1"/>
</dbReference>
<dbReference type="PANTHER" id="PTHR23517">
    <property type="entry name" value="RESISTANCE PROTEIN MDTM, PUTATIVE-RELATED-RELATED"/>
    <property type="match status" value="1"/>
</dbReference>
<evidence type="ECO:0000256" key="2">
    <source>
        <dbReference type="ARBA" id="ARBA00022448"/>
    </source>
</evidence>
<keyword evidence="9" id="KW-1185">Reference proteome</keyword>